<name>A0A1I5M2F8_9BACI</name>
<dbReference type="SUPFAM" id="SSF46785">
    <property type="entry name" value="Winged helix' DNA-binding domain"/>
    <property type="match status" value="1"/>
</dbReference>
<dbReference type="GO" id="GO:0003700">
    <property type="term" value="F:DNA-binding transcription factor activity"/>
    <property type="evidence" value="ECO:0007669"/>
    <property type="project" value="InterPro"/>
</dbReference>
<evidence type="ECO:0000313" key="8">
    <source>
        <dbReference type="Proteomes" id="UP000321547"/>
    </source>
</evidence>
<evidence type="ECO:0000313" key="7">
    <source>
        <dbReference type="Proteomes" id="UP000242243"/>
    </source>
</evidence>
<dbReference type="SMART" id="SM00347">
    <property type="entry name" value="HTH_MARR"/>
    <property type="match status" value="1"/>
</dbReference>
<dbReference type="InterPro" id="IPR000835">
    <property type="entry name" value="HTH_MarR-typ"/>
</dbReference>
<dbReference type="PANTHER" id="PTHR42756">
    <property type="entry name" value="TRANSCRIPTIONAL REGULATOR, MARR"/>
    <property type="match status" value="1"/>
</dbReference>
<dbReference type="PROSITE" id="PS50995">
    <property type="entry name" value="HTH_MARR_2"/>
    <property type="match status" value="1"/>
</dbReference>
<dbReference type="InterPro" id="IPR036390">
    <property type="entry name" value="WH_DNA-bd_sf"/>
</dbReference>
<gene>
    <name evidence="5" type="primary">ywoH</name>
    <name evidence="5" type="ORF">HHA03_05130</name>
    <name evidence="6" type="ORF">SAMN05421839_10394</name>
</gene>
<proteinExistence type="predicted"/>
<evidence type="ECO:0000313" key="6">
    <source>
        <dbReference type="EMBL" id="SFP03146.1"/>
    </source>
</evidence>
<evidence type="ECO:0000256" key="2">
    <source>
        <dbReference type="ARBA" id="ARBA00023125"/>
    </source>
</evidence>
<dbReference type="OrthoDB" id="1904211at2"/>
<dbReference type="Proteomes" id="UP000321547">
    <property type="component" value="Unassembled WGS sequence"/>
</dbReference>
<dbReference type="Proteomes" id="UP000242243">
    <property type="component" value="Unassembled WGS sequence"/>
</dbReference>
<keyword evidence="1" id="KW-0805">Transcription regulation</keyword>
<dbReference type="Gene3D" id="1.10.10.10">
    <property type="entry name" value="Winged helix-like DNA-binding domain superfamily/Winged helix DNA-binding domain"/>
    <property type="match status" value="1"/>
</dbReference>
<keyword evidence="2 6" id="KW-0238">DNA-binding</keyword>
<reference evidence="6 7" key="1">
    <citation type="submission" date="2016-10" db="EMBL/GenBank/DDBJ databases">
        <authorList>
            <person name="de Groot N.N."/>
        </authorList>
    </citation>
    <scope>NUCLEOTIDE SEQUENCE [LARGE SCALE GENOMIC DNA]</scope>
    <source>
        <strain evidence="6 7">DSM 17073</strain>
    </source>
</reference>
<feature type="domain" description="HTH marR-type" evidence="4">
    <location>
        <begin position="1"/>
        <end position="132"/>
    </location>
</feature>
<sequence>MVLYGHQAGQLSRTFKKVLNEQLHDSHLYAAQWGLVMFLYTEGPHSQRAIADYMKVEAPTLTRMVNRLNQEGWIKKEEGLDRRKRIIGLTDEAKKHYQDWKDISDKIEKKAIRGISEEELEVFQKVSEKMIVNLDGDKRYAF</sequence>
<dbReference type="STRING" id="306540.SAMN05421839_10394"/>
<dbReference type="Pfam" id="PF01047">
    <property type="entry name" value="MarR"/>
    <property type="match status" value="1"/>
</dbReference>
<dbReference type="EMBL" id="FOXC01000003">
    <property type="protein sequence ID" value="SFP03146.1"/>
    <property type="molecule type" value="Genomic_DNA"/>
</dbReference>
<dbReference type="RefSeq" id="WP_089830097.1">
    <property type="nucleotide sequence ID" value="NZ_BJWI01000003.1"/>
</dbReference>
<evidence type="ECO:0000256" key="3">
    <source>
        <dbReference type="ARBA" id="ARBA00023163"/>
    </source>
</evidence>
<dbReference type="InterPro" id="IPR036388">
    <property type="entry name" value="WH-like_DNA-bd_sf"/>
</dbReference>
<protein>
    <submittedName>
        <fullName evidence="6">DNA-binding transcriptional regulator, MarR family</fullName>
    </submittedName>
    <submittedName>
        <fullName evidence="5">HTH-type transcriptional regulator YwoH</fullName>
    </submittedName>
</protein>
<evidence type="ECO:0000256" key="1">
    <source>
        <dbReference type="ARBA" id="ARBA00023015"/>
    </source>
</evidence>
<evidence type="ECO:0000259" key="4">
    <source>
        <dbReference type="PROSITE" id="PS50995"/>
    </source>
</evidence>
<keyword evidence="3" id="KW-0804">Transcription</keyword>
<dbReference type="GO" id="GO:0003677">
    <property type="term" value="F:DNA binding"/>
    <property type="evidence" value="ECO:0007669"/>
    <property type="project" value="UniProtKB-KW"/>
</dbReference>
<accession>A0A1I5M2F8</accession>
<dbReference type="AlphaFoldDB" id="A0A1I5M2F8"/>
<reference evidence="5 8" key="2">
    <citation type="submission" date="2019-07" db="EMBL/GenBank/DDBJ databases">
        <title>Whole genome shotgun sequence of Halolactibacillus halophilus NBRC 100868.</title>
        <authorList>
            <person name="Hosoyama A."/>
            <person name="Uohara A."/>
            <person name="Ohji S."/>
            <person name="Ichikawa N."/>
        </authorList>
    </citation>
    <scope>NUCLEOTIDE SEQUENCE [LARGE SCALE GENOMIC DNA]</scope>
    <source>
        <strain evidence="5 8">NBRC 100868</strain>
    </source>
</reference>
<dbReference type="EMBL" id="BJWI01000003">
    <property type="protein sequence ID" value="GEM00981.1"/>
    <property type="molecule type" value="Genomic_DNA"/>
</dbReference>
<organism evidence="6 7">
    <name type="scientific">Halolactibacillus halophilus</name>
    <dbReference type="NCBI Taxonomy" id="306540"/>
    <lineage>
        <taxon>Bacteria</taxon>
        <taxon>Bacillati</taxon>
        <taxon>Bacillota</taxon>
        <taxon>Bacilli</taxon>
        <taxon>Bacillales</taxon>
        <taxon>Bacillaceae</taxon>
        <taxon>Halolactibacillus</taxon>
    </lineage>
</organism>
<evidence type="ECO:0000313" key="5">
    <source>
        <dbReference type="EMBL" id="GEM00981.1"/>
    </source>
</evidence>
<dbReference type="PANTHER" id="PTHR42756:SF1">
    <property type="entry name" value="TRANSCRIPTIONAL REPRESSOR OF EMRAB OPERON"/>
    <property type="match status" value="1"/>
</dbReference>
<dbReference type="PRINTS" id="PR00598">
    <property type="entry name" value="HTHMARR"/>
</dbReference>
<keyword evidence="8" id="KW-1185">Reference proteome</keyword>